<dbReference type="Proteomes" id="UP000286220">
    <property type="component" value="Unassembled WGS sequence"/>
</dbReference>
<gene>
    <name evidence="1" type="ORF">DW912_03190</name>
</gene>
<dbReference type="RefSeq" id="WP_118333243.1">
    <property type="nucleotide sequence ID" value="NZ_QSFZ01000002.1"/>
</dbReference>
<proteinExistence type="predicted"/>
<name>A0A413U898_9FIRM</name>
<accession>A0A413U898</accession>
<evidence type="ECO:0000313" key="1">
    <source>
        <dbReference type="EMBL" id="RHA94033.1"/>
    </source>
</evidence>
<dbReference type="AlphaFoldDB" id="A0A413U898"/>
<comment type="caution">
    <text evidence="1">The sequence shown here is derived from an EMBL/GenBank/DDBJ whole genome shotgun (WGS) entry which is preliminary data.</text>
</comment>
<organism evidence="1 2">
    <name type="scientific">Agathobacter rectalis</name>
    <dbReference type="NCBI Taxonomy" id="39491"/>
    <lineage>
        <taxon>Bacteria</taxon>
        <taxon>Bacillati</taxon>
        <taxon>Bacillota</taxon>
        <taxon>Clostridia</taxon>
        <taxon>Lachnospirales</taxon>
        <taxon>Lachnospiraceae</taxon>
        <taxon>Agathobacter</taxon>
    </lineage>
</organism>
<evidence type="ECO:0000313" key="2">
    <source>
        <dbReference type="Proteomes" id="UP000286220"/>
    </source>
</evidence>
<dbReference type="EMBL" id="QSFZ01000002">
    <property type="protein sequence ID" value="RHA94033.1"/>
    <property type="molecule type" value="Genomic_DNA"/>
</dbReference>
<protein>
    <submittedName>
        <fullName evidence="1">Uncharacterized protein</fullName>
    </submittedName>
</protein>
<sequence length="179" mass="21020">MTKSQVKAKIVEYIKVHNLRSRLINTHNKPILEKEMDTFYFWYDVQAPYGVECSVFLFEECMEVRGYYSECIAKELQEHPHRISELYEVINFINARIWFDGFYYPRAYITVDGLCDVAINTIIPYEHFGMAPIETMEYITCYYPEWLEKMAIALCGVSLGVFNSSTAIMSIKQNVLNEE</sequence>
<reference evidence="1 2" key="1">
    <citation type="submission" date="2018-08" db="EMBL/GenBank/DDBJ databases">
        <title>A genome reference for cultivated species of the human gut microbiota.</title>
        <authorList>
            <person name="Zou Y."/>
            <person name="Xue W."/>
            <person name="Luo G."/>
        </authorList>
    </citation>
    <scope>NUCLEOTIDE SEQUENCE [LARGE SCALE GENOMIC DNA]</scope>
    <source>
        <strain evidence="1 2">AM42-17AT</strain>
    </source>
</reference>